<evidence type="ECO:0000256" key="1">
    <source>
        <dbReference type="SAM" id="Phobius"/>
    </source>
</evidence>
<name>A0ABP6ARK1_STRLO</name>
<proteinExistence type="predicted"/>
<sequence>MKAIKAVNLGVLFLIELGALVAASYWGFTRDVAAPLAWLLGLGSPAVLIVLWALFGSQKASYKTRGAVRVGFELLWFGAGVVALFAAGAVGWAVALAAVCALSKTLAVVWRQ</sequence>
<accession>A0ABP6ARK1</accession>
<comment type="caution">
    <text evidence="2">The sequence shown here is derived from an EMBL/GenBank/DDBJ whole genome shotgun (WGS) entry which is preliminary data.</text>
</comment>
<keyword evidence="3" id="KW-1185">Reference proteome</keyword>
<dbReference type="EMBL" id="BAAASG010000028">
    <property type="protein sequence ID" value="GAA2521442.1"/>
    <property type="molecule type" value="Genomic_DNA"/>
</dbReference>
<protein>
    <submittedName>
        <fullName evidence="2">YrdB family protein</fullName>
    </submittedName>
</protein>
<evidence type="ECO:0000313" key="2">
    <source>
        <dbReference type="EMBL" id="GAA2521442.1"/>
    </source>
</evidence>
<dbReference type="Proteomes" id="UP001501777">
    <property type="component" value="Unassembled WGS sequence"/>
</dbReference>
<evidence type="ECO:0000313" key="3">
    <source>
        <dbReference type="Proteomes" id="UP001501777"/>
    </source>
</evidence>
<keyword evidence="1" id="KW-0472">Membrane</keyword>
<feature type="transmembrane region" description="Helical" evidence="1">
    <location>
        <begin position="7"/>
        <end position="26"/>
    </location>
</feature>
<gene>
    <name evidence="2" type="ORF">GCM10010276_85250</name>
</gene>
<dbReference type="RefSeq" id="WP_344406593.1">
    <property type="nucleotide sequence ID" value="NZ_BAAASG010000028.1"/>
</dbReference>
<keyword evidence="1" id="KW-1133">Transmembrane helix</keyword>
<reference evidence="3" key="1">
    <citation type="journal article" date="2019" name="Int. J. Syst. Evol. Microbiol.">
        <title>The Global Catalogue of Microorganisms (GCM) 10K type strain sequencing project: providing services to taxonomists for standard genome sequencing and annotation.</title>
        <authorList>
            <consortium name="The Broad Institute Genomics Platform"/>
            <consortium name="The Broad Institute Genome Sequencing Center for Infectious Disease"/>
            <person name="Wu L."/>
            <person name="Ma J."/>
        </authorList>
    </citation>
    <scope>NUCLEOTIDE SEQUENCE [LARGE SCALE GENOMIC DNA]</scope>
    <source>
        <strain evidence="3">JCM 4395</strain>
    </source>
</reference>
<organism evidence="2 3">
    <name type="scientific">Streptomyces longisporus</name>
    <dbReference type="NCBI Taxonomy" id="1948"/>
    <lineage>
        <taxon>Bacteria</taxon>
        <taxon>Bacillati</taxon>
        <taxon>Actinomycetota</taxon>
        <taxon>Actinomycetes</taxon>
        <taxon>Kitasatosporales</taxon>
        <taxon>Streptomycetaceae</taxon>
        <taxon>Streptomyces</taxon>
    </lineage>
</organism>
<keyword evidence="1" id="KW-0812">Transmembrane</keyword>
<dbReference type="Pfam" id="PF10823">
    <property type="entry name" value="DUF2568"/>
    <property type="match status" value="1"/>
</dbReference>
<feature type="transmembrane region" description="Helical" evidence="1">
    <location>
        <begin position="32"/>
        <end position="55"/>
    </location>
</feature>
<dbReference type="InterPro" id="IPR021214">
    <property type="entry name" value="DUF2568"/>
</dbReference>